<gene>
    <name evidence="5" type="ORF">GM612_02775</name>
</gene>
<dbReference type="PANTHER" id="PTHR43309:SF5">
    <property type="entry name" value="5-OXOPROLINASE SUBUNIT C"/>
    <property type="match status" value="1"/>
</dbReference>
<keyword evidence="3" id="KW-0067">ATP-binding</keyword>
<dbReference type="PANTHER" id="PTHR43309">
    <property type="entry name" value="5-OXOPROLINASE SUBUNIT C"/>
    <property type="match status" value="1"/>
</dbReference>
<evidence type="ECO:0000313" key="6">
    <source>
        <dbReference type="Proteomes" id="UP000466388"/>
    </source>
</evidence>
<dbReference type="InterPro" id="IPR029000">
    <property type="entry name" value="Cyclophilin-like_dom_sf"/>
</dbReference>
<keyword evidence="2" id="KW-0378">Hydrolase</keyword>
<dbReference type="Proteomes" id="UP000466388">
    <property type="component" value="Unassembled WGS sequence"/>
</dbReference>
<name>A0A7X2XU29_9LACO</name>
<evidence type="ECO:0000256" key="3">
    <source>
        <dbReference type="ARBA" id="ARBA00022840"/>
    </source>
</evidence>
<dbReference type="NCBIfam" id="TIGR00724">
    <property type="entry name" value="urea_amlyse_rel"/>
    <property type="match status" value="1"/>
</dbReference>
<proteinExistence type="predicted"/>
<dbReference type="InterPro" id="IPR052708">
    <property type="entry name" value="PxpC"/>
</dbReference>
<evidence type="ECO:0000259" key="4">
    <source>
        <dbReference type="SMART" id="SM00797"/>
    </source>
</evidence>
<dbReference type="SUPFAM" id="SSF50891">
    <property type="entry name" value="Cyclophilin-like"/>
    <property type="match status" value="1"/>
</dbReference>
<dbReference type="AlphaFoldDB" id="A0A7X2XU29"/>
<dbReference type="RefSeq" id="WP_155430855.1">
    <property type="nucleotide sequence ID" value="NZ_WNJO01000002.1"/>
</dbReference>
<reference evidence="5 6" key="1">
    <citation type="submission" date="2019-11" db="EMBL/GenBank/DDBJ databases">
        <title>Lactobacillus sp. nov. CRM56-3, isolated from fermented tea leaves.</title>
        <authorList>
            <person name="Phuengjayaem S."/>
            <person name="Tanasupawat S."/>
        </authorList>
    </citation>
    <scope>NUCLEOTIDE SEQUENCE [LARGE SCALE GENOMIC DNA]</scope>
    <source>
        <strain evidence="5 6">CRM56-3</strain>
    </source>
</reference>
<dbReference type="SMART" id="SM00797">
    <property type="entry name" value="AHS2"/>
    <property type="match status" value="1"/>
</dbReference>
<dbReference type="EMBL" id="WNJO01000002">
    <property type="protein sequence ID" value="MTV81579.1"/>
    <property type="molecule type" value="Genomic_DNA"/>
</dbReference>
<evidence type="ECO:0000256" key="2">
    <source>
        <dbReference type="ARBA" id="ARBA00022801"/>
    </source>
</evidence>
<keyword evidence="6" id="KW-1185">Reference proteome</keyword>
<dbReference type="InterPro" id="IPR003778">
    <property type="entry name" value="CT_A_B"/>
</dbReference>
<dbReference type="GO" id="GO:0016787">
    <property type="term" value="F:hydrolase activity"/>
    <property type="evidence" value="ECO:0007669"/>
    <property type="project" value="UniProtKB-KW"/>
</dbReference>
<keyword evidence="5" id="KW-0456">Lyase</keyword>
<dbReference type="GO" id="GO:0016829">
    <property type="term" value="F:lyase activity"/>
    <property type="evidence" value="ECO:0007669"/>
    <property type="project" value="UniProtKB-KW"/>
</dbReference>
<evidence type="ECO:0000313" key="5">
    <source>
        <dbReference type="EMBL" id="MTV81579.1"/>
    </source>
</evidence>
<dbReference type="Pfam" id="PF02626">
    <property type="entry name" value="CT_A_B"/>
    <property type="match status" value="1"/>
</dbReference>
<sequence length="333" mass="36261">MALKIISAGPITTVQDQGRTATQSSGFSVSGVMDFDAAGVANLLVGNDLDDAVVESSLQGPTLTFTQSSHFAITGATANLKLNGQPINAYRSYFAHRGDQLVVGHYSSGRFGYLAVTGGIQVPIVMGSRSTSLKYHLGGYDGRQLQSGDVLQTIRDEVDDHQFQQATPYSYVSDAVAHIRVTAGPQYQDFPEQYRQQFVQHTFEMSQQSDRMGARLHGTPIDTSDVAEMLSEGTVFGGIQIPNDGQPIVLLADRQTTGGYPVIGVVARVDLPKLVQLSPGQQIRFQWISTAQSQDYYRQNYGSSTAIKQVHHFKKLADLDRGPANRIALLFDD</sequence>
<accession>A0A7X2XU29</accession>
<dbReference type="GO" id="GO:0005524">
    <property type="term" value="F:ATP binding"/>
    <property type="evidence" value="ECO:0007669"/>
    <property type="project" value="UniProtKB-KW"/>
</dbReference>
<keyword evidence="1" id="KW-0547">Nucleotide-binding</keyword>
<organism evidence="5 6">
    <name type="scientific">Secundilactobacillus folii</name>
    <dbReference type="NCBI Taxonomy" id="2678357"/>
    <lineage>
        <taxon>Bacteria</taxon>
        <taxon>Bacillati</taxon>
        <taxon>Bacillota</taxon>
        <taxon>Bacilli</taxon>
        <taxon>Lactobacillales</taxon>
        <taxon>Lactobacillaceae</taxon>
        <taxon>Secundilactobacillus</taxon>
    </lineage>
</organism>
<comment type="caution">
    <text evidence="5">The sequence shown here is derived from an EMBL/GenBank/DDBJ whole genome shotgun (WGS) entry which is preliminary data.</text>
</comment>
<protein>
    <submittedName>
        <fullName evidence="5">5-oxoprolinase/urea amidolyase family protein</fullName>
    </submittedName>
</protein>
<feature type="domain" description="Carboxyltransferase" evidence="4">
    <location>
        <begin position="24"/>
        <end position="301"/>
    </location>
</feature>
<evidence type="ECO:0000256" key="1">
    <source>
        <dbReference type="ARBA" id="ARBA00022741"/>
    </source>
</evidence>
<dbReference type="Gene3D" id="2.40.100.10">
    <property type="entry name" value="Cyclophilin-like"/>
    <property type="match status" value="1"/>
</dbReference>